<feature type="transmembrane region" description="Helical" evidence="1">
    <location>
        <begin position="174"/>
        <end position="197"/>
    </location>
</feature>
<evidence type="ECO:0000259" key="3">
    <source>
        <dbReference type="Pfam" id="PF15420"/>
    </source>
</evidence>
<keyword evidence="1" id="KW-1133">Transmembrane helix</keyword>
<evidence type="ECO:0000313" key="5">
    <source>
        <dbReference type="Proteomes" id="UP000319004"/>
    </source>
</evidence>
<accession>A0A518I454</accession>
<feature type="transmembrane region" description="Helical" evidence="1">
    <location>
        <begin position="218"/>
        <end position="241"/>
    </location>
</feature>
<dbReference type="EMBL" id="CP037423">
    <property type="protein sequence ID" value="QDV47818.1"/>
    <property type="molecule type" value="Genomic_DNA"/>
</dbReference>
<dbReference type="InterPro" id="IPR027788">
    <property type="entry name" value="Alpha/beta-hydrolase_N_dom"/>
</dbReference>
<dbReference type="Pfam" id="PF10081">
    <property type="entry name" value="Abhydrolase_9"/>
    <property type="match status" value="1"/>
</dbReference>
<feature type="domain" description="Alpha/beta-hydrolase N-terminal" evidence="3">
    <location>
        <begin position="86"/>
        <end position="292"/>
    </location>
</feature>
<protein>
    <recommendedName>
        <fullName evidence="6">Alpha/beta-hydrolase family protein</fullName>
    </recommendedName>
</protein>
<sequence length="608" mass="67745">MGNAHSDATGLQLRAMQVGRRAFGTVARPNHGIRYNRSEWGSRNVDRCADFGNGDGKVKERLAGYWKSFSFVGLIVATVFFAASVTPSLLPRNYLVQGLLSGFSLAIGYGVGVGLLLIYRFFELREPTGRTQQIVKRVIVAVVTIVSVTFVWRMASWQNSIRELMGMPRLETAYPYRVALIAVLFGAILVAGGRLFLRCSHYISGKLQRLMPRRVAHAIGFSTAVFLVLFLTNDVIARSLLRSADDFFLNLDQLVDDDTGKPTDPMLTGSESSPVTWESIGRQGKLFLTDGPTQAAIAAFTQRDAMRPIRAYVGMRSRPTAHERAELALRELKRVGGFERSVLIVATPTGTGWLDPSAVDTLEYLHGGDSAIVSTQYSYLPSWITILVDPQRSIESAEALFEVIYAYWKTLPKDTRPKLYLHGLSLGSLGSEVSADLFTIFEDPIDGATWSGPPFPSQNWKLIVQNRNEGTPAWLPEFRDSRILRFTGQRDALNTAAAWGPMRCVYVQYASDPMVWFSPDLAWNRPDWLGDQRGPDVSPHLRWYPLITFLQVAFDLPVATAVPLGYGHNYSPSSYIDAWVAVTQPPDWTEDQTDALKAMFESRETPKP</sequence>
<gene>
    <name evidence="4" type="ORF">Enr13x_77300</name>
</gene>
<keyword evidence="1" id="KW-0472">Membrane</keyword>
<evidence type="ECO:0000256" key="1">
    <source>
        <dbReference type="SAM" id="Phobius"/>
    </source>
</evidence>
<feature type="transmembrane region" description="Helical" evidence="1">
    <location>
        <begin position="102"/>
        <end position="122"/>
    </location>
</feature>
<feature type="domain" description="Alpha/beta-hydrolase catalytic" evidence="2">
    <location>
        <begin position="309"/>
        <end position="595"/>
    </location>
</feature>
<dbReference type="PIRSF" id="PIRSF007542">
    <property type="entry name" value="UCP007542"/>
    <property type="match status" value="1"/>
</dbReference>
<proteinExistence type="predicted"/>
<feature type="transmembrane region" description="Helical" evidence="1">
    <location>
        <begin position="69"/>
        <end position="90"/>
    </location>
</feature>
<keyword evidence="1" id="KW-0812">Transmembrane</keyword>
<keyword evidence="5" id="KW-1185">Reference proteome</keyword>
<evidence type="ECO:0000313" key="4">
    <source>
        <dbReference type="EMBL" id="QDV47818.1"/>
    </source>
</evidence>
<dbReference type="Proteomes" id="UP000319004">
    <property type="component" value="Chromosome"/>
</dbReference>
<organism evidence="4 5">
    <name type="scientific">Stieleria neptunia</name>
    <dbReference type="NCBI Taxonomy" id="2527979"/>
    <lineage>
        <taxon>Bacteria</taxon>
        <taxon>Pseudomonadati</taxon>
        <taxon>Planctomycetota</taxon>
        <taxon>Planctomycetia</taxon>
        <taxon>Pirellulales</taxon>
        <taxon>Pirellulaceae</taxon>
        <taxon>Stieleria</taxon>
    </lineage>
</organism>
<evidence type="ECO:0008006" key="6">
    <source>
        <dbReference type="Google" id="ProtNLM"/>
    </source>
</evidence>
<name>A0A518I454_9BACT</name>
<feature type="transmembrane region" description="Helical" evidence="1">
    <location>
        <begin position="134"/>
        <end position="154"/>
    </location>
</feature>
<dbReference type="Pfam" id="PF15420">
    <property type="entry name" value="Abhydrolase_9_N"/>
    <property type="match status" value="1"/>
</dbReference>
<dbReference type="AlphaFoldDB" id="A0A518I454"/>
<dbReference type="KEGG" id="snep:Enr13x_77300"/>
<dbReference type="InterPro" id="IPR012037">
    <property type="entry name" value="Alpha/beta-hydrolase_fam"/>
</dbReference>
<dbReference type="InterPro" id="IPR027787">
    <property type="entry name" value="Alpha/beta-hydrolase_catalytic"/>
</dbReference>
<evidence type="ECO:0000259" key="2">
    <source>
        <dbReference type="Pfam" id="PF10081"/>
    </source>
</evidence>
<reference evidence="4 5" key="1">
    <citation type="submission" date="2019-03" db="EMBL/GenBank/DDBJ databases">
        <title>Deep-cultivation of Planctomycetes and their phenomic and genomic characterization uncovers novel biology.</title>
        <authorList>
            <person name="Wiegand S."/>
            <person name="Jogler M."/>
            <person name="Boedeker C."/>
            <person name="Pinto D."/>
            <person name="Vollmers J."/>
            <person name="Rivas-Marin E."/>
            <person name="Kohn T."/>
            <person name="Peeters S.H."/>
            <person name="Heuer A."/>
            <person name="Rast P."/>
            <person name="Oberbeckmann S."/>
            <person name="Bunk B."/>
            <person name="Jeske O."/>
            <person name="Meyerdierks A."/>
            <person name="Storesund J.E."/>
            <person name="Kallscheuer N."/>
            <person name="Luecker S."/>
            <person name="Lage O.M."/>
            <person name="Pohl T."/>
            <person name="Merkel B.J."/>
            <person name="Hornburger P."/>
            <person name="Mueller R.-W."/>
            <person name="Bruemmer F."/>
            <person name="Labrenz M."/>
            <person name="Spormann A.M."/>
            <person name="Op den Camp H."/>
            <person name="Overmann J."/>
            <person name="Amann R."/>
            <person name="Jetten M.S.M."/>
            <person name="Mascher T."/>
            <person name="Medema M.H."/>
            <person name="Devos D.P."/>
            <person name="Kaster A.-K."/>
            <person name="Ovreas L."/>
            <person name="Rohde M."/>
            <person name="Galperin M.Y."/>
            <person name="Jogler C."/>
        </authorList>
    </citation>
    <scope>NUCLEOTIDE SEQUENCE [LARGE SCALE GENOMIC DNA]</scope>
    <source>
        <strain evidence="4 5">Enr13</strain>
    </source>
</reference>